<sequence>MYSGKTIALIGCCALLLIGCQQRPDEIQSFDPVLEQIGNLPANLPTHIDGHHFSQKYGDITFFWTLLPNESMQPRENLVLQIVASNPYRIPPERFNLLIPDAPGKKIFEKDKAYETWTIVEDSDTCLISRQYIQSDVDWISIFTNYCTPLKRPIPAWIKGGIFLHPRM</sequence>
<dbReference type="eggNOG" id="ENOG5031NDR">
    <property type="taxonomic scope" value="Bacteria"/>
</dbReference>
<evidence type="ECO:0000313" key="1">
    <source>
        <dbReference type="EMBL" id="EFP96436.1"/>
    </source>
</evidence>
<dbReference type="RefSeq" id="WP_009601406.1">
    <property type="nucleotide sequence ID" value="NZ_AEIU01000074.1"/>
</dbReference>
<name>E3BK51_9VIBR</name>
<keyword evidence="2" id="KW-1185">Reference proteome</keyword>
<accession>E3BK51</accession>
<dbReference type="AlphaFoldDB" id="E3BK51"/>
<evidence type="ECO:0008006" key="3">
    <source>
        <dbReference type="Google" id="ProtNLM"/>
    </source>
</evidence>
<dbReference type="EMBL" id="AEIU01000074">
    <property type="protein sequence ID" value="EFP96436.1"/>
    <property type="molecule type" value="Genomic_DNA"/>
</dbReference>
<dbReference type="STRING" id="796620.VIBC2010_04639"/>
<dbReference type="Proteomes" id="UP000002943">
    <property type="component" value="Unassembled WGS sequence"/>
</dbReference>
<comment type="caution">
    <text evidence="1">The sequence shown here is derived from an EMBL/GenBank/DDBJ whole genome shotgun (WGS) entry which is preliminary data.</text>
</comment>
<gene>
    <name evidence="1" type="ORF">VIBC2010_04639</name>
</gene>
<organism evidence="1 2">
    <name type="scientific">Vibrio caribbeanicus ATCC BAA-2122</name>
    <dbReference type="NCBI Taxonomy" id="796620"/>
    <lineage>
        <taxon>Bacteria</taxon>
        <taxon>Pseudomonadati</taxon>
        <taxon>Pseudomonadota</taxon>
        <taxon>Gammaproteobacteria</taxon>
        <taxon>Vibrionales</taxon>
        <taxon>Vibrionaceae</taxon>
        <taxon>Vibrio</taxon>
    </lineage>
</organism>
<evidence type="ECO:0000313" key="2">
    <source>
        <dbReference type="Proteomes" id="UP000002943"/>
    </source>
</evidence>
<reference evidence="1 2" key="1">
    <citation type="journal article" date="2012" name="Int. J. Syst. Evol. Microbiol.">
        <title>Vibrio caribbeanicus sp. nov., isolated from the marine sponge Scleritoderma cyanea.</title>
        <authorList>
            <person name="Hoffmann M."/>
            <person name="Monday S.R."/>
            <person name="Allard M.W."/>
            <person name="Strain E.A."/>
            <person name="Whittaker P."/>
            <person name="Naum M."/>
            <person name="McCarthy P.J."/>
            <person name="Lopez J.V."/>
            <person name="Fischer M."/>
            <person name="Brown E.W."/>
        </authorList>
    </citation>
    <scope>NUCLEOTIDE SEQUENCE [LARGE SCALE GENOMIC DNA]</scope>
    <source>
        <strain evidence="1 2">ATCC BAA-2122</strain>
    </source>
</reference>
<dbReference type="PROSITE" id="PS51257">
    <property type="entry name" value="PROKAR_LIPOPROTEIN"/>
    <property type="match status" value="1"/>
</dbReference>
<dbReference type="OrthoDB" id="5828267at2"/>
<proteinExistence type="predicted"/>
<protein>
    <recommendedName>
        <fullName evidence="3">Lipoprotein</fullName>
    </recommendedName>
</protein>